<evidence type="ECO:0000256" key="2">
    <source>
        <dbReference type="SAM" id="Coils"/>
    </source>
</evidence>
<keyword evidence="1" id="KW-0802">TPR repeat</keyword>
<dbReference type="AlphaFoldDB" id="A0AAE0EEE1"/>
<reference evidence="3" key="1">
    <citation type="journal article" date="2023" name="Plant J.">
        <title>Genome sequences and population genomics provide insights into the demographic history, inbreeding, and mutation load of two 'living fossil' tree species of Dipteronia.</title>
        <authorList>
            <person name="Feng Y."/>
            <person name="Comes H.P."/>
            <person name="Chen J."/>
            <person name="Zhu S."/>
            <person name="Lu R."/>
            <person name="Zhang X."/>
            <person name="Li P."/>
            <person name="Qiu J."/>
            <person name="Olsen K.M."/>
            <person name="Qiu Y."/>
        </authorList>
    </citation>
    <scope>NUCLEOTIDE SEQUENCE</scope>
    <source>
        <strain evidence="3">NBL</strain>
    </source>
</reference>
<accession>A0AAE0EEE1</accession>
<dbReference type="EMBL" id="JANJYJ010000002">
    <property type="protein sequence ID" value="KAK3225338.1"/>
    <property type="molecule type" value="Genomic_DNA"/>
</dbReference>
<name>A0AAE0EEE1_9ROSI</name>
<gene>
    <name evidence="3" type="ORF">Dsin_005200</name>
</gene>
<dbReference type="PROSITE" id="PS50005">
    <property type="entry name" value="TPR"/>
    <property type="match status" value="1"/>
</dbReference>
<proteinExistence type="predicted"/>
<keyword evidence="2" id="KW-0175">Coiled coil</keyword>
<organism evidence="3 4">
    <name type="scientific">Dipteronia sinensis</name>
    <dbReference type="NCBI Taxonomy" id="43782"/>
    <lineage>
        <taxon>Eukaryota</taxon>
        <taxon>Viridiplantae</taxon>
        <taxon>Streptophyta</taxon>
        <taxon>Embryophyta</taxon>
        <taxon>Tracheophyta</taxon>
        <taxon>Spermatophyta</taxon>
        <taxon>Magnoliopsida</taxon>
        <taxon>eudicotyledons</taxon>
        <taxon>Gunneridae</taxon>
        <taxon>Pentapetalae</taxon>
        <taxon>rosids</taxon>
        <taxon>malvids</taxon>
        <taxon>Sapindales</taxon>
        <taxon>Sapindaceae</taxon>
        <taxon>Hippocastanoideae</taxon>
        <taxon>Acereae</taxon>
        <taxon>Dipteronia</taxon>
    </lineage>
</organism>
<feature type="repeat" description="TPR" evidence="1">
    <location>
        <begin position="7"/>
        <end position="40"/>
    </location>
</feature>
<protein>
    <submittedName>
        <fullName evidence="3">Uncharacterized protein</fullName>
    </submittedName>
</protein>
<feature type="coiled-coil region" evidence="2">
    <location>
        <begin position="46"/>
        <end position="73"/>
    </location>
</feature>
<keyword evidence="4" id="KW-1185">Reference proteome</keyword>
<evidence type="ECO:0000313" key="3">
    <source>
        <dbReference type="EMBL" id="KAK3225338.1"/>
    </source>
</evidence>
<evidence type="ECO:0000313" key="4">
    <source>
        <dbReference type="Proteomes" id="UP001281410"/>
    </source>
</evidence>
<dbReference type="Proteomes" id="UP001281410">
    <property type="component" value="Unassembled WGS sequence"/>
</dbReference>
<comment type="caution">
    <text evidence="3">The sequence shown here is derived from an EMBL/GenBank/DDBJ whole genome shotgun (WGS) entry which is preliminary data.</text>
</comment>
<evidence type="ECO:0000256" key="1">
    <source>
        <dbReference type="PROSITE-ProRule" id="PRU00339"/>
    </source>
</evidence>
<dbReference type="InterPro" id="IPR019734">
    <property type="entry name" value="TPR_rpt"/>
</dbReference>
<sequence>MLLMKSSEPLKNLGACLKKLGAFEKARSLFEKARRLGKSSEPWKKLEPLDKRLEPLENKLRDLKKNRDFVKQLEPLENKLGTLRMNRVRIVISYNGRWEQLPDGSQRFVGSDNQGMYVSKNMSYEELVSIVHTVVKYDVNKYNIDLQSISIVPGATCRTFVRNEDDVQFMLGEDRAIPQVCVSLIERETGDVIQNDIPAPENTQPFGSASGSNQVFTQRSATEGGGKICVVQPVVVVDHADIGEPQFDDVFGCRFEMNDGRYNEQYNEMYNEENTEPNLGPNQDVVMRQILIRDRPRVSANLFQVPTVNLLNGFTKALLLVGSLVTSSASAYVEVIKQGRINVTLSDRQHPLISIQMYRATSM</sequence>